<dbReference type="AlphaFoldDB" id="A0A846RQA0"/>
<organism evidence="2 3">
    <name type="scientific">Arthrobacter pigmenti</name>
    <dbReference type="NCBI Taxonomy" id="271432"/>
    <lineage>
        <taxon>Bacteria</taxon>
        <taxon>Bacillati</taxon>
        <taxon>Actinomycetota</taxon>
        <taxon>Actinomycetes</taxon>
        <taxon>Micrococcales</taxon>
        <taxon>Micrococcaceae</taxon>
        <taxon>Arthrobacter</taxon>
    </lineage>
</organism>
<feature type="region of interest" description="Disordered" evidence="1">
    <location>
        <begin position="61"/>
        <end position="80"/>
    </location>
</feature>
<dbReference type="SUPFAM" id="SSF46785">
    <property type="entry name" value="Winged helix' DNA-binding domain"/>
    <property type="match status" value="1"/>
</dbReference>
<dbReference type="EMBL" id="JAATJL010000001">
    <property type="protein sequence ID" value="NJC21915.1"/>
    <property type="molecule type" value="Genomic_DNA"/>
</dbReference>
<keyword evidence="3" id="KW-1185">Reference proteome</keyword>
<dbReference type="RefSeq" id="WP_342450288.1">
    <property type="nucleotide sequence ID" value="NZ_JAATJL010000001.1"/>
</dbReference>
<dbReference type="InterPro" id="IPR036390">
    <property type="entry name" value="WH_DNA-bd_sf"/>
</dbReference>
<evidence type="ECO:0000313" key="2">
    <source>
        <dbReference type="EMBL" id="NJC21915.1"/>
    </source>
</evidence>
<dbReference type="GO" id="GO:0003677">
    <property type="term" value="F:DNA binding"/>
    <property type="evidence" value="ECO:0007669"/>
    <property type="project" value="UniProtKB-KW"/>
</dbReference>
<dbReference type="InterPro" id="IPR036388">
    <property type="entry name" value="WH-like_DNA-bd_sf"/>
</dbReference>
<evidence type="ECO:0000256" key="1">
    <source>
        <dbReference type="SAM" id="MobiDB-lite"/>
    </source>
</evidence>
<name>A0A846RQA0_9MICC</name>
<reference evidence="2 3" key="1">
    <citation type="submission" date="2020-03" db="EMBL/GenBank/DDBJ databases">
        <title>Sequencing the genomes of 1000 actinobacteria strains.</title>
        <authorList>
            <person name="Klenk H.-P."/>
        </authorList>
    </citation>
    <scope>NUCLEOTIDE SEQUENCE [LARGE SCALE GENOMIC DNA]</scope>
    <source>
        <strain evidence="2 3">DSM 16403</strain>
    </source>
</reference>
<protein>
    <submittedName>
        <fullName evidence="2">DNA-binding MarR family transcriptional regulator</fullName>
    </submittedName>
</protein>
<keyword evidence="2" id="KW-0238">DNA-binding</keyword>
<dbReference type="Proteomes" id="UP000547458">
    <property type="component" value="Unassembled WGS sequence"/>
</dbReference>
<accession>A0A846RQA0</accession>
<sequence>MERPIGFWLALVDRLITDQFNAAMEEHGVTRRQWQLLNVLAETPATTTQLAEAFPDAVIEPSTGGAVAGESPPEETTGEDIAELTESRWISLDDGSYSLTDLGRSSVLKLTEIVERNRDLIAEGISPAEYEATLDVLRRMASNLGWDDTEQ</sequence>
<evidence type="ECO:0000313" key="3">
    <source>
        <dbReference type="Proteomes" id="UP000547458"/>
    </source>
</evidence>
<dbReference type="Gene3D" id="1.10.10.10">
    <property type="entry name" value="Winged helix-like DNA-binding domain superfamily/Winged helix DNA-binding domain"/>
    <property type="match status" value="1"/>
</dbReference>
<proteinExistence type="predicted"/>
<comment type="caution">
    <text evidence="2">The sequence shown here is derived from an EMBL/GenBank/DDBJ whole genome shotgun (WGS) entry which is preliminary data.</text>
</comment>
<gene>
    <name evidence="2" type="ORF">BJ994_000991</name>
</gene>